<comment type="caution">
    <text evidence="2">The sequence shown here is derived from an EMBL/GenBank/DDBJ whole genome shotgun (WGS) entry which is preliminary data.</text>
</comment>
<feature type="region of interest" description="Disordered" evidence="1">
    <location>
        <begin position="79"/>
        <end position="183"/>
    </location>
</feature>
<evidence type="ECO:0000313" key="3">
    <source>
        <dbReference type="Proteomes" id="UP001215280"/>
    </source>
</evidence>
<name>A0AAD7K0X5_9AGAR</name>
<protein>
    <submittedName>
        <fullName evidence="2">Uncharacterized protein</fullName>
    </submittedName>
</protein>
<dbReference type="Proteomes" id="UP001215280">
    <property type="component" value="Unassembled WGS sequence"/>
</dbReference>
<feature type="compositionally biased region" description="Polar residues" evidence="1">
    <location>
        <begin position="86"/>
        <end position="107"/>
    </location>
</feature>
<organism evidence="2 3">
    <name type="scientific">Mycena maculata</name>
    <dbReference type="NCBI Taxonomy" id="230809"/>
    <lineage>
        <taxon>Eukaryota</taxon>
        <taxon>Fungi</taxon>
        <taxon>Dikarya</taxon>
        <taxon>Basidiomycota</taxon>
        <taxon>Agaricomycotina</taxon>
        <taxon>Agaricomycetes</taxon>
        <taxon>Agaricomycetidae</taxon>
        <taxon>Agaricales</taxon>
        <taxon>Marasmiineae</taxon>
        <taxon>Mycenaceae</taxon>
        <taxon>Mycena</taxon>
    </lineage>
</organism>
<sequence>MDVSHASRIKARADHVPRTIMSRSRISQQASTAVRAATHSLRSVHSSSTTRAASAIETPLALAPIVDIFDASARLCDSHTRRPHASSPSTSGRNSLNPIPTMHTSLPNPLVFEGPSGRRPVVRSHHELSQQWGPPFGSRKGSDAGAAPAVTMFDGPAHSGGWPQAPTPSQKGTQKSGGKQMPDGRNVQLALGAATATAVTFRVAHS</sequence>
<accession>A0AAD7K0X5</accession>
<evidence type="ECO:0000313" key="2">
    <source>
        <dbReference type="EMBL" id="KAJ7776014.1"/>
    </source>
</evidence>
<dbReference type="AlphaFoldDB" id="A0AAD7K0X5"/>
<dbReference type="EMBL" id="JARJLG010000013">
    <property type="protein sequence ID" value="KAJ7776014.1"/>
    <property type="molecule type" value="Genomic_DNA"/>
</dbReference>
<keyword evidence="3" id="KW-1185">Reference proteome</keyword>
<feature type="compositionally biased region" description="Polar residues" evidence="1">
    <location>
        <begin position="167"/>
        <end position="177"/>
    </location>
</feature>
<reference evidence="2" key="1">
    <citation type="submission" date="2023-03" db="EMBL/GenBank/DDBJ databases">
        <title>Massive genome expansion in bonnet fungi (Mycena s.s.) driven by repeated elements and novel gene families across ecological guilds.</title>
        <authorList>
            <consortium name="Lawrence Berkeley National Laboratory"/>
            <person name="Harder C.B."/>
            <person name="Miyauchi S."/>
            <person name="Viragh M."/>
            <person name="Kuo A."/>
            <person name="Thoen E."/>
            <person name="Andreopoulos B."/>
            <person name="Lu D."/>
            <person name="Skrede I."/>
            <person name="Drula E."/>
            <person name="Henrissat B."/>
            <person name="Morin E."/>
            <person name="Kohler A."/>
            <person name="Barry K."/>
            <person name="LaButti K."/>
            <person name="Morin E."/>
            <person name="Salamov A."/>
            <person name="Lipzen A."/>
            <person name="Mereny Z."/>
            <person name="Hegedus B."/>
            <person name="Baldrian P."/>
            <person name="Stursova M."/>
            <person name="Weitz H."/>
            <person name="Taylor A."/>
            <person name="Grigoriev I.V."/>
            <person name="Nagy L.G."/>
            <person name="Martin F."/>
            <person name="Kauserud H."/>
        </authorList>
    </citation>
    <scope>NUCLEOTIDE SEQUENCE</scope>
    <source>
        <strain evidence="2">CBHHK188m</strain>
    </source>
</reference>
<evidence type="ECO:0000256" key="1">
    <source>
        <dbReference type="SAM" id="MobiDB-lite"/>
    </source>
</evidence>
<proteinExistence type="predicted"/>
<gene>
    <name evidence="2" type="ORF">DFH07DRAFT_73793</name>
</gene>